<proteinExistence type="predicted"/>
<gene>
    <name evidence="1" type="ORF">L3Q82_023425</name>
</gene>
<accession>A0ACB8WYB7</accession>
<evidence type="ECO:0000313" key="2">
    <source>
        <dbReference type="Proteomes" id="UP000831701"/>
    </source>
</evidence>
<reference evidence="1" key="1">
    <citation type="submission" date="2022-04" db="EMBL/GenBank/DDBJ databases">
        <title>Jade perch genome.</title>
        <authorList>
            <person name="Chao B."/>
        </authorList>
    </citation>
    <scope>NUCLEOTIDE SEQUENCE</scope>
    <source>
        <strain evidence="1">CB-2022</strain>
    </source>
</reference>
<dbReference type="EMBL" id="CM041535">
    <property type="protein sequence ID" value="KAI3372980.1"/>
    <property type="molecule type" value="Genomic_DNA"/>
</dbReference>
<protein>
    <submittedName>
        <fullName evidence="1">Uncharacterized protein</fullName>
    </submittedName>
</protein>
<keyword evidence="2" id="KW-1185">Reference proteome</keyword>
<dbReference type="Proteomes" id="UP000831701">
    <property type="component" value="Chromosome 5"/>
</dbReference>
<name>A0ACB8WYB7_9TELE</name>
<organism evidence="1 2">
    <name type="scientific">Scortum barcoo</name>
    <name type="common">barcoo grunter</name>
    <dbReference type="NCBI Taxonomy" id="214431"/>
    <lineage>
        <taxon>Eukaryota</taxon>
        <taxon>Metazoa</taxon>
        <taxon>Chordata</taxon>
        <taxon>Craniata</taxon>
        <taxon>Vertebrata</taxon>
        <taxon>Euteleostomi</taxon>
        <taxon>Actinopterygii</taxon>
        <taxon>Neopterygii</taxon>
        <taxon>Teleostei</taxon>
        <taxon>Neoteleostei</taxon>
        <taxon>Acanthomorphata</taxon>
        <taxon>Eupercaria</taxon>
        <taxon>Centrarchiformes</taxon>
        <taxon>Terapontoidei</taxon>
        <taxon>Terapontidae</taxon>
        <taxon>Scortum</taxon>
    </lineage>
</organism>
<comment type="caution">
    <text evidence="1">The sequence shown here is derived from an EMBL/GenBank/DDBJ whole genome shotgun (WGS) entry which is preliminary data.</text>
</comment>
<sequence>MDPAGLDSVKMALSAQDQKIQLHEIQLTNISGSFKPLMDSHAELKMGVYSQVRHLAVQLRQIINQLEELTQLTASRARARGLAGHSKEDHVSRSAVRIILSRSTCSTRKILQRFQRKWLSFCLTCREGRQLGQLRSGQEETCKDVKTGGGLCLVDLANRIDVRLEERELERRRSHHRPVDSGSSVQRPFQGREGQSATHTGGTRDCGRLGAGEKGAFIGAPELLCLPGLPEADPREYPDLTRVPPCYHDLQEVFNKTKATSLPPHRPWDCAINLLPGAPIPKARLYSISGPERKAMEEYIEASLRSGIILPSSSPAGAGFFFVGKKDSSLRPYASTTHHVCQVLLRLLENQLYIKAEKCEFHASSVSFLGFIISWKSGEDGPRKERNYDVGNRELLAIIKVALEEWRHWLEGAEQPFLTLYRTEDHSFLPPSGRSFCQLLSATVSLSSGYHPGIERPDRAAKSGVRDLFEMSGGTEPILIERPYVGLRVHPTFHVSKLKPVQESPSSTNGGGEAGFQMPKPSQLTPLNVKEQRLYSELLPSDLSFSPYL</sequence>
<evidence type="ECO:0000313" key="1">
    <source>
        <dbReference type="EMBL" id="KAI3372980.1"/>
    </source>
</evidence>